<dbReference type="CDD" id="cd13295">
    <property type="entry name" value="PH_EFA6"/>
    <property type="match status" value="1"/>
</dbReference>
<evidence type="ECO:0000256" key="3">
    <source>
        <dbReference type="ARBA" id="ARBA00022475"/>
    </source>
</evidence>
<evidence type="ECO:0000259" key="14">
    <source>
        <dbReference type="PROSITE" id="PS50190"/>
    </source>
</evidence>
<feature type="compositionally biased region" description="Polar residues" evidence="12">
    <location>
        <begin position="42"/>
        <end position="57"/>
    </location>
</feature>
<feature type="region of interest" description="Disordered" evidence="12">
    <location>
        <begin position="132"/>
        <end position="177"/>
    </location>
</feature>
<dbReference type="GO" id="GO:0005085">
    <property type="term" value="F:guanyl-nucleotide exchange factor activity"/>
    <property type="evidence" value="ECO:0007669"/>
    <property type="project" value="UniProtKB-KW"/>
</dbReference>
<keyword evidence="7" id="KW-0966">Cell projection</keyword>
<evidence type="ECO:0000256" key="9">
    <source>
        <dbReference type="ARBA" id="ARBA00074922"/>
    </source>
</evidence>
<keyword evidence="4" id="KW-0344">Guanine-nucleotide releasing factor</keyword>
<keyword evidence="5" id="KW-0446">Lipid-binding</keyword>
<feature type="domain" description="SEC7" evidence="14">
    <location>
        <begin position="170"/>
        <end position="343"/>
    </location>
</feature>
<evidence type="ECO:0000313" key="15">
    <source>
        <dbReference type="EMBL" id="PBC25300.1"/>
    </source>
</evidence>
<dbReference type="SUPFAM" id="SSF50729">
    <property type="entry name" value="PH domain-like"/>
    <property type="match status" value="1"/>
</dbReference>
<keyword evidence="3" id="KW-1003">Cell membrane</keyword>
<evidence type="ECO:0000256" key="4">
    <source>
        <dbReference type="ARBA" id="ARBA00022658"/>
    </source>
</evidence>
<dbReference type="InterPro" id="IPR011993">
    <property type="entry name" value="PH-like_dom_sf"/>
</dbReference>
<dbReference type="InterPro" id="IPR041681">
    <property type="entry name" value="PH_9"/>
</dbReference>
<accession>A0A2A3E0Q6</accession>
<dbReference type="OrthoDB" id="2157641at2759"/>
<evidence type="ECO:0000256" key="8">
    <source>
        <dbReference type="ARBA" id="ARBA00059899"/>
    </source>
</evidence>
<keyword evidence="6" id="KW-0472">Membrane</keyword>
<dbReference type="InterPro" id="IPR001605">
    <property type="entry name" value="PH_dom-spectrin-type"/>
</dbReference>
<dbReference type="GO" id="GO:0005886">
    <property type="term" value="C:plasma membrane"/>
    <property type="evidence" value="ECO:0007669"/>
    <property type="project" value="UniProtKB-SubCell"/>
</dbReference>
<dbReference type="Pfam" id="PF01369">
    <property type="entry name" value="Sec7"/>
    <property type="match status" value="1"/>
</dbReference>
<dbReference type="PRINTS" id="PR00683">
    <property type="entry name" value="SPECTRINPH"/>
</dbReference>
<dbReference type="Pfam" id="PF15410">
    <property type="entry name" value="PH_9"/>
    <property type="match status" value="1"/>
</dbReference>
<dbReference type="FunFam" id="1.10.1000.11:FF:000004">
    <property type="entry name" value="PH and SEC7 domain-containing protein 2"/>
    <property type="match status" value="1"/>
</dbReference>
<dbReference type="PROSITE" id="PS50190">
    <property type="entry name" value="SEC7"/>
    <property type="match status" value="1"/>
</dbReference>
<dbReference type="GO" id="GO:0032012">
    <property type="term" value="P:regulation of ARF protein signal transduction"/>
    <property type="evidence" value="ECO:0007669"/>
    <property type="project" value="InterPro"/>
</dbReference>
<sequence>MSSNSGSRRFPPPVPTGTTPSALGPSGDGTASSASGLHPTNGDLSQSEAISNMSSPDYNDEETMDILSARDIMMVSDPSDSDSTILASEPPQRRLKAAAAATVQQTSNVYASAQENTEHRIVIQVKGPDKDIAVARNTSPRQNRRRGNLDENEALNIGNYEDKHASPPQSADEESDIESLHSFHYSPKAVDLPSAVRLAKRLYSLDGFKKSDVSRHLSKNNDFSRAVAEEYLRYFNFDRDTLDVALRKFLAQFSLTGETQERERVLVHFSKRFLDCNPGAFNSQDAVHTLTCAIMLLNTDLHGQNIGRKMSCNEFIENLSELNDGDNFPREVLKQLYNAIKSFPLEWALDEEGDETANQAIQQGDGPAISGTGNPFLDVPNVTGATEFKKGYVMRKCCFDSNGKKTPFGKRGWKMYYCTLRELVLYLHKDEHGFRNDSLHNAIRIHHALATKASDYTKKEHVFRLQTADQAEYLFQTSDSKELQSWIDTINFVCASFSCQPLAGAVGSQRKFQRPLLPCSHTKLSPREQLRDHEERVSKLEAELEEHRRHPPERGAKALTVQNYKEKDAYLHHEVIYSNK</sequence>
<dbReference type="CDD" id="cd00171">
    <property type="entry name" value="Sec7"/>
    <property type="match status" value="1"/>
</dbReference>
<evidence type="ECO:0000256" key="10">
    <source>
        <dbReference type="ARBA" id="ARBA00076132"/>
    </source>
</evidence>
<evidence type="ECO:0000259" key="13">
    <source>
        <dbReference type="PROSITE" id="PS50003"/>
    </source>
</evidence>
<dbReference type="InterPro" id="IPR000904">
    <property type="entry name" value="Sec7_dom"/>
</dbReference>
<dbReference type="SMART" id="SM00233">
    <property type="entry name" value="PH"/>
    <property type="match status" value="1"/>
</dbReference>
<comment type="function">
    <text evidence="8">Guanine nucleotide exchange factor for ARF6 and ARL14/ARF7. Through ARL14 activation, controls the movement of MHC class II-containing vesicles along the actin cytoskeleton in dendritic cells. Involved in membrane recycling. Interacts with several phosphatidylinositol phosphate species, including phosphatidylinositol 3,4-bisphosphate, phosphatidylinositol 3,5-bisphosphate and phosphatidylinositol 4,5-bisphosphate.</text>
</comment>
<dbReference type="AlphaFoldDB" id="A0A2A3E0Q6"/>
<evidence type="ECO:0000256" key="1">
    <source>
        <dbReference type="ARBA" id="ARBA00004236"/>
    </source>
</evidence>
<protein>
    <recommendedName>
        <fullName evidence="9">PH and SEC7 domain-containing protein 4</fullName>
    </recommendedName>
    <alternativeName>
        <fullName evidence="10">Exchange factor for ADP-ribosylation factor guanine nucleotide factor 6 B</fullName>
    </alternativeName>
    <alternativeName>
        <fullName evidence="11">Pleckstrin homology and SEC7 domain-containing protein 4</fullName>
    </alternativeName>
</protein>
<dbReference type="Proteomes" id="UP000242457">
    <property type="component" value="Unassembled WGS sequence"/>
</dbReference>
<gene>
    <name evidence="15" type="ORF">APICC_10111</name>
</gene>
<evidence type="ECO:0000256" key="7">
    <source>
        <dbReference type="ARBA" id="ARBA00023273"/>
    </source>
</evidence>
<evidence type="ECO:0000256" key="6">
    <source>
        <dbReference type="ARBA" id="ARBA00023136"/>
    </source>
</evidence>
<dbReference type="STRING" id="94128.A0A2A3E0Q6"/>
<evidence type="ECO:0000256" key="12">
    <source>
        <dbReference type="SAM" id="MobiDB-lite"/>
    </source>
</evidence>
<dbReference type="InterPro" id="IPR023394">
    <property type="entry name" value="Sec7_C_sf"/>
</dbReference>
<keyword evidence="16" id="KW-1185">Reference proteome</keyword>
<dbReference type="EMBL" id="KZ288474">
    <property type="protein sequence ID" value="PBC25300.1"/>
    <property type="molecule type" value="Genomic_DNA"/>
</dbReference>
<organism evidence="15 16">
    <name type="scientific">Apis cerana cerana</name>
    <name type="common">Oriental honeybee</name>
    <dbReference type="NCBI Taxonomy" id="94128"/>
    <lineage>
        <taxon>Eukaryota</taxon>
        <taxon>Metazoa</taxon>
        <taxon>Ecdysozoa</taxon>
        <taxon>Arthropoda</taxon>
        <taxon>Hexapoda</taxon>
        <taxon>Insecta</taxon>
        <taxon>Pterygota</taxon>
        <taxon>Neoptera</taxon>
        <taxon>Endopterygota</taxon>
        <taxon>Hymenoptera</taxon>
        <taxon>Apocrita</taxon>
        <taxon>Aculeata</taxon>
        <taxon>Apoidea</taxon>
        <taxon>Anthophila</taxon>
        <taxon>Apidae</taxon>
        <taxon>Apis</taxon>
    </lineage>
</organism>
<evidence type="ECO:0000256" key="11">
    <source>
        <dbReference type="ARBA" id="ARBA00081986"/>
    </source>
</evidence>
<dbReference type="Gene3D" id="2.30.29.30">
    <property type="entry name" value="Pleckstrin-homology domain (PH domain)/Phosphotyrosine-binding domain (PTB)"/>
    <property type="match status" value="1"/>
</dbReference>
<feature type="domain" description="PH" evidence="13">
    <location>
        <begin position="386"/>
        <end position="495"/>
    </location>
</feature>
<dbReference type="PANTHER" id="PTHR10663">
    <property type="entry name" value="GUANYL-NUCLEOTIDE EXCHANGE FACTOR"/>
    <property type="match status" value="1"/>
</dbReference>
<reference evidence="15 16" key="1">
    <citation type="submission" date="2014-07" db="EMBL/GenBank/DDBJ databases">
        <title>Genomic and transcriptomic analysis on Apis cerana provide comprehensive insights into honey bee biology.</title>
        <authorList>
            <person name="Diao Q."/>
            <person name="Sun L."/>
            <person name="Zheng H."/>
            <person name="Zheng H."/>
            <person name="Xu S."/>
            <person name="Wang S."/>
            <person name="Zeng Z."/>
            <person name="Hu F."/>
            <person name="Su S."/>
            <person name="Wu J."/>
        </authorList>
    </citation>
    <scope>NUCLEOTIDE SEQUENCE [LARGE SCALE GENOMIC DNA]</scope>
    <source>
        <tissue evidence="15">Pupae without intestine</tissue>
    </source>
</reference>
<dbReference type="Gene3D" id="1.10.1000.11">
    <property type="entry name" value="Arf Nucleotide-binding Site Opener,domain 2"/>
    <property type="match status" value="1"/>
</dbReference>
<dbReference type="InterPro" id="IPR035999">
    <property type="entry name" value="Sec7_dom_sf"/>
</dbReference>
<evidence type="ECO:0000256" key="5">
    <source>
        <dbReference type="ARBA" id="ARBA00023121"/>
    </source>
</evidence>
<dbReference type="InterPro" id="IPR001849">
    <property type="entry name" value="PH_domain"/>
</dbReference>
<evidence type="ECO:0000313" key="16">
    <source>
        <dbReference type="Proteomes" id="UP000242457"/>
    </source>
</evidence>
<comment type="subcellular location">
    <subcellularLocation>
        <location evidence="1">Cell membrane</location>
    </subcellularLocation>
    <subcellularLocation>
        <location evidence="2">Cell projection</location>
    </subcellularLocation>
</comment>
<dbReference type="PANTHER" id="PTHR10663:SF376">
    <property type="entry name" value="PH AND SEC7 DOMAIN-CONTAINING PROTEIN"/>
    <property type="match status" value="1"/>
</dbReference>
<feature type="region of interest" description="Disordered" evidence="12">
    <location>
        <begin position="1"/>
        <end position="93"/>
    </location>
</feature>
<evidence type="ECO:0000256" key="2">
    <source>
        <dbReference type="ARBA" id="ARBA00004316"/>
    </source>
</evidence>
<dbReference type="PROSITE" id="PS50003">
    <property type="entry name" value="PH_DOMAIN"/>
    <property type="match status" value="1"/>
</dbReference>
<dbReference type="SMART" id="SM00222">
    <property type="entry name" value="Sec7"/>
    <property type="match status" value="1"/>
</dbReference>
<dbReference type="GO" id="GO:0005543">
    <property type="term" value="F:phospholipid binding"/>
    <property type="evidence" value="ECO:0007669"/>
    <property type="project" value="InterPro"/>
</dbReference>
<proteinExistence type="predicted"/>
<dbReference type="FunFam" id="2.30.29.30:FF:000267">
    <property type="entry name" value="PH and SEC7 domain-containing protein 4"/>
    <property type="match status" value="1"/>
</dbReference>
<dbReference type="SUPFAM" id="SSF48425">
    <property type="entry name" value="Sec7 domain"/>
    <property type="match status" value="1"/>
</dbReference>
<name>A0A2A3E0Q6_APICC</name>
<dbReference type="GO" id="GO:0042995">
    <property type="term" value="C:cell projection"/>
    <property type="evidence" value="ECO:0007669"/>
    <property type="project" value="UniProtKB-SubCell"/>
</dbReference>